<dbReference type="Proteomes" id="UP001604277">
    <property type="component" value="Unassembled WGS sequence"/>
</dbReference>
<evidence type="ECO:0000313" key="2">
    <source>
        <dbReference type="Proteomes" id="UP001604277"/>
    </source>
</evidence>
<evidence type="ECO:0000313" key="1">
    <source>
        <dbReference type="EMBL" id="KAL2496466.1"/>
    </source>
</evidence>
<keyword evidence="2" id="KW-1185">Reference proteome</keyword>
<gene>
    <name evidence="1" type="ORF">Fot_40223</name>
</gene>
<dbReference type="EMBL" id="JBFOLJ010000011">
    <property type="protein sequence ID" value="KAL2496466.1"/>
    <property type="molecule type" value="Genomic_DNA"/>
</dbReference>
<protein>
    <submittedName>
        <fullName evidence="1">Uncharacterized protein</fullName>
    </submittedName>
</protein>
<name>A0ABD1S6Z8_9LAMI</name>
<proteinExistence type="predicted"/>
<dbReference type="AlphaFoldDB" id="A0ABD1S6Z8"/>
<sequence>MLNYTRSNGLSLPWKYNLGPGQQPADVEVELLPEGLSDLEQQAVKEIQDDNGVQKLTPSRGKLPQQSALKYQPKGEPWTNELRTCVANLAELTNVRIPMGSLMAAAVCAPDYSIAAALKCLNEMEDIPQSSEMYLDAFEILQDEGERECFICLPPEPRRRWMQRMLHRRHPLRYSSNI</sequence>
<accession>A0ABD1S6Z8</accession>
<organism evidence="1 2">
    <name type="scientific">Forsythia ovata</name>
    <dbReference type="NCBI Taxonomy" id="205694"/>
    <lineage>
        <taxon>Eukaryota</taxon>
        <taxon>Viridiplantae</taxon>
        <taxon>Streptophyta</taxon>
        <taxon>Embryophyta</taxon>
        <taxon>Tracheophyta</taxon>
        <taxon>Spermatophyta</taxon>
        <taxon>Magnoliopsida</taxon>
        <taxon>eudicotyledons</taxon>
        <taxon>Gunneridae</taxon>
        <taxon>Pentapetalae</taxon>
        <taxon>asterids</taxon>
        <taxon>lamiids</taxon>
        <taxon>Lamiales</taxon>
        <taxon>Oleaceae</taxon>
        <taxon>Forsythieae</taxon>
        <taxon>Forsythia</taxon>
    </lineage>
</organism>
<comment type="caution">
    <text evidence="1">The sequence shown here is derived from an EMBL/GenBank/DDBJ whole genome shotgun (WGS) entry which is preliminary data.</text>
</comment>
<reference evidence="2" key="1">
    <citation type="submission" date="2024-07" db="EMBL/GenBank/DDBJ databases">
        <title>Two chromosome-level genome assemblies of Korean endemic species Abeliophyllum distichum and Forsythia ovata (Oleaceae).</title>
        <authorList>
            <person name="Jang H."/>
        </authorList>
    </citation>
    <scope>NUCLEOTIDE SEQUENCE [LARGE SCALE GENOMIC DNA]</scope>
</reference>